<dbReference type="InterPro" id="IPR008906">
    <property type="entry name" value="HATC_C_dom"/>
</dbReference>
<evidence type="ECO:0000256" key="1">
    <source>
        <dbReference type="SAM" id="MobiDB-lite"/>
    </source>
</evidence>
<evidence type="ECO:0000313" key="4">
    <source>
        <dbReference type="EMBL" id="KAF7826425.1"/>
    </source>
</evidence>
<dbReference type="GO" id="GO:0003677">
    <property type="term" value="F:DNA binding"/>
    <property type="evidence" value="ECO:0007669"/>
    <property type="project" value="InterPro"/>
</dbReference>
<feature type="compositionally biased region" description="Acidic residues" evidence="1">
    <location>
        <begin position="24"/>
        <end position="38"/>
    </location>
</feature>
<name>A0A834TQM2_9FABA</name>
<evidence type="ECO:0000313" key="5">
    <source>
        <dbReference type="Proteomes" id="UP000634136"/>
    </source>
</evidence>
<dbReference type="InterPro" id="IPR012337">
    <property type="entry name" value="RNaseH-like_sf"/>
</dbReference>
<feature type="domain" description="HAT C-terminal dimerisation" evidence="2">
    <location>
        <begin position="459"/>
        <end position="541"/>
    </location>
</feature>
<dbReference type="PANTHER" id="PTHR23272:SF193">
    <property type="entry name" value="OS07G0624100 PROTEIN"/>
    <property type="match status" value="1"/>
</dbReference>
<gene>
    <name evidence="4" type="ORF">G2W53_017589</name>
</gene>
<evidence type="ECO:0000259" key="2">
    <source>
        <dbReference type="Pfam" id="PF05699"/>
    </source>
</evidence>
<dbReference type="OrthoDB" id="2438421at2759"/>
<dbReference type="Pfam" id="PF14372">
    <property type="entry name" value="hAT-like_RNase-H"/>
    <property type="match status" value="1"/>
</dbReference>
<feature type="domain" description="hAT-like transposase RNase-H fold" evidence="3">
    <location>
        <begin position="305"/>
        <end position="408"/>
    </location>
</feature>
<proteinExistence type="predicted"/>
<evidence type="ECO:0000259" key="3">
    <source>
        <dbReference type="Pfam" id="PF14372"/>
    </source>
</evidence>
<dbReference type="PANTHER" id="PTHR23272">
    <property type="entry name" value="BED FINGER-RELATED"/>
    <property type="match status" value="1"/>
</dbReference>
<dbReference type="InterPro" id="IPR025525">
    <property type="entry name" value="hAT-like_transposase_RNase-H"/>
</dbReference>
<keyword evidence="5" id="KW-1185">Reference proteome</keyword>
<dbReference type="Pfam" id="PF05699">
    <property type="entry name" value="Dimer_Tnp_hAT"/>
    <property type="match status" value="1"/>
</dbReference>
<dbReference type="EMBL" id="JAAIUW010000006">
    <property type="protein sequence ID" value="KAF7826425.1"/>
    <property type="molecule type" value="Genomic_DNA"/>
</dbReference>
<feature type="region of interest" description="Disordered" evidence="1">
    <location>
        <begin position="1"/>
        <end position="65"/>
    </location>
</feature>
<accession>A0A834TQM2</accession>
<dbReference type="GO" id="GO:0046983">
    <property type="term" value="F:protein dimerization activity"/>
    <property type="evidence" value="ECO:0007669"/>
    <property type="project" value="InterPro"/>
</dbReference>
<dbReference type="AlphaFoldDB" id="A0A834TQM2"/>
<dbReference type="SUPFAM" id="SSF53098">
    <property type="entry name" value="Ribonuclease H-like"/>
    <property type="match status" value="1"/>
</dbReference>
<dbReference type="Proteomes" id="UP000634136">
    <property type="component" value="Unassembled WGS sequence"/>
</dbReference>
<sequence length="575" mass="65316">MVDDRASQSIPSEEVDYYGLQEAIGDDEPNECEGEGVEGDAPPTSHEPPPTSNEPDSTSSKRKRNSPLAAVVSAVVAASASETLKGTTVTKKPTRPPSWLCREALARMVIIDELPFRFTVARDCYRLYVTEKNRLNSILVDNASSNDVAIAYLKRRINAWKESLLSCELLHMRCCAYILNLIDMDGLKEVHDSIVKIRNAVRFVRSSHSRVQKFKTCAEDEKIQSKSLVSIDVCTRWNSTYLMLESALKFQLAFDKLEDTCGDYLLNFVGGSERKMGPPSMNNWEIASKFVKFLKIFYEATLHISASTHATSHIYFHDFGTILNALNKWCESDDLIFKSMAKKMKNKFDKYWRNIKNVNLIIFIACVLDPRYKMKFVEFAFAKLYDTSTANALSASVRDTLCRLFDHYCLSFGVSEQNNNLASQTSQSKDDIVNDDNYDISMVFAEEMSKEDRLESKTEVEIYLAEAREKMSDKFDILNWWKVNSSKYLILALITSDVLVVPMSTVASESTFSTRGHVLDPYRSSLSPRMVEALICAQNWYRNSTWPCDMESPDEGRSNFKEVNKVCEGVVDLEI</sequence>
<organism evidence="4 5">
    <name type="scientific">Senna tora</name>
    <dbReference type="NCBI Taxonomy" id="362788"/>
    <lineage>
        <taxon>Eukaryota</taxon>
        <taxon>Viridiplantae</taxon>
        <taxon>Streptophyta</taxon>
        <taxon>Embryophyta</taxon>
        <taxon>Tracheophyta</taxon>
        <taxon>Spermatophyta</taxon>
        <taxon>Magnoliopsida</taxon>
        <taxon>eudicotyledons</taxon>
        <taxon>Gunneridae</taxon>
        <taxon>Pentapetalae</taxon>
        <taxon>rosids</taxon>
        <taxon>fabids</taxon>
        <taxon>Fabales</taxon>
        <taxon>Fabaceae</taxon>
        <taxon>Caesalpinioideae</taxon>
        <taxon>Cassia clade</taxon>
        <taxon>Senna</taxon>
    </lineage>
</organism>
<comment type="caution">
    <text evidence="4">The sequence shown here is derived from an EMBL/GenBank/DDBJ whole genome shotgun (WGS) entry which is preliminary data.</text>
</comment>
<reference evidence="4" key="1">
    <citation type="submission" date="2020-09" db="EMBL/GenBank/DDBJ databases">
        <title>Genome-Enabled Discovery of Anthraquinone Biosynthesis in Senna tora.</title>
        <authorList>
            <person name="Kang S.-H."/>
            <person name="Pandey R.P."/>
            <person name="Lee C.-M."/>
            <person name="Sim J.-S."/>
            <person name="Jeong J.-T."/>
            <person name="Choi B.-S."/>
            <person name="Jung M."/>
            <person name="Ginzburg D."/>
            <person name="Zhao K."/>
            <person name="Won S.Y."/>
            <person name="Oh T.-J."/>
            <person name="Yu Y."/>
            <person name="Kim N.-H."/>
            <person name="Lee O.R."/>
            <person name="Lee T.-H."/>
            <person name="Bashyal P."/>
            <person name="Kim T.-S."/>
            <person name="Lee W.-H."/>
            <person name="Kawkins C."/>
            <person name="Kim C.-K."/>
            <person name="Kim J.S."/>
            <person name="Ahn B.O."/>
            <person name="Rhee S.Y."/>
            <person name="Sohng J.K."/>
        </authorList>
    </citation>
    <scope>NUCLEOTIDE SEQUENCE</scope>
    <source>
        <tissue evidence="4">Leaf</tissue>
    </source>
</reference>
<protein>
    <submittedName>
        <fullName evidence="4">Zinc finger BED domain-containing protein RICESLEEPER 2-like</fullName>
    </submittedName>
</protein>